<dbReference type="AlphaFoldDB" id="A0A8K1CJM1"/>
<evidence type="ECO:0000313" key="4">
    <source>
        <dbReference type="EMBL" id="TMW63911.1"/>
    </source>
</evidence>
<feature type="region of interest" description="Disordered" evidence="1">
    <location>
        <begin position="426"/>
        <end position="526"/>
    </location>
</feature>
<evidence type="ECO:0000313" key="2">
    <source>
        <dbReference type="EMBL" id="TMW62406.1"/>
    </source>
</evidence>
<proteinExistence type="predicted"/>
<feature type="compositionally biased region" description="Basic and acidic residues" evidence="1">
    <location>
        <begin position="500"/>
        <end position="526"/>
    </location>
</feature>
<organism evidence="4 5">
    <name type="scientific">Pythium oligandrum</name>
    <name type="common">Mycoparasitic fungus</name>
    <dbReference type="NCBI Taxonomy" id="41045"/>
    <lineage>
        <taxon>Eukaryota</taxon>
        <taxon>Sar</taxon>
        <taxon>Stramenopiles</taxon>
        <taxon>Oomycota</taxon>
        <taxon>Peronosporomycetes</taxon>
        <taxon>Pythiales</taxon>
        <taxon>Pythiaceae</taxon>
        <taxon>Pythium</taxon>
    </lineage>
</organism>
<evidence type="ECO:0000313" key="5">
    <source>
        <dbReference type="Proteomes" id="UP000794436"/>
    </source>
</evidence>
<feature type="region of interest" description="Disordered" evidence="1">
    <location>
        <begin position="315"/>
        <end position="345"/>
    </location>
</feature>
<protein>
    <submittedName>
        <fullName evidence="4">Uncharacterized protein</fullName>
    </submittedName>
</protein>
<accession>A0A8K1CJM1</accession>
<name>A0A8K1CJM1_PYTOL</name>
<feature type="compositionally biased region" description="Low complexity" evidence="1">
    <location>
        <begin position="328"/>
        <end position="345"/>
    </location>
</feature>
<evidence type="ECO:0000313" key="3">
    <source>
        <dbReference type="EMBL" id="TMW62407.1"/>
    </source>
</evidence>
<sequence>MLATTTTTTTMYHVPPTEVADAQARTSADTNSASDTFTFTDTFTDTDASTATYDGSQRRSPKLPVRSTAFEMRKMLFWRPIQLELVASNCERDCATNITAMSADADADAETEANANAATSINQQVKLYCRSTTFRCAPAKVFDFRGPNAGAIRIRTKPEKMEISVAFTTRLHKLRLRTDSPEEYEKWFYLFIRSDSNLVMEIPPHLAIKTDTKAEAHQHSVTQVHRTVTFNDNVDVRYIQYQDQHVQDIQDVQESEHDAVGADADADAVHGEMNGDDQADGRFSMCWSLADSFEADLCNAFTATSALVVEDARTETNADADDDERTVSQSDSASPSSRSLPPSLLFPEGGLELADDAEDYRGHGDQWVPSSDAWTAYLIESDEDYQATRASQHRESSLWSLDHLVPSPRATWWAAFHEAVAAAADDNNYREEEEEEDDRSHQGILPTRVPPDESQRSISDAGGSIAKSPFQRLQLRLRAQDAQDATSRRRTPAIGRRRQYSQDRHDRRHHGSVDHEQPSVQDDRIW</sequence>
<dbReference type="EMBL" id="SPLM01000074">
    <property type="protein sequence ID" value="TMW62407.1"/>
    <property type="molecule type" value="Genomic_DNA"/>
</dbReference>
<dbReference type="EMBL" id="SPLM01000074">
    <property type="protein sequence ID" value="TMW62406.1"/>
    <property type="molecule type" value="Genomic_DNA"/>
</dbReference>
<dbReference type="Proteomes" id="UP000794436">
    <property type="component" value="Unassembled WGS sequence"/>
</dbReference>
<dbReference type="EMBL" id="SPLM01000044">
    <property type="protein sequence ID" value="TMW63911.1"/>
    <property type="molecule type" value="Genomic_DNA"/>
</dbReference>
<reference evidence="4" key="1">
    <citation type="submission" date="2019-03" db="EMBL/GenBank/DDBJ databases">
        <title>Long read genome sequence of the mycoparasitic Pythium oligandrum ATCC 38472 isolated from sugarbeet rhizosphere.</title>
        <authorList>
            <person name="Gaulin E."/>
        </authorList>
    </citation>
    <scope>NUCLEOTIDE SEQUENCE</scope>
    <source>
        <strain evidence="4">ATCC 38472_TT</strain>
    </source>
</reference>
<comment type="caution">
    <text evidence="4">The sequence shown here is derived from an EMBL/GenBank/DDBJ whole genome shotgun (WGS) entry which is preliminary data.</text>
</comment>
<gene>
    <name evidence="2" type="ORF">Poli38472_009899</name>
    <name evidence="3" type="ORF">Poli38472_009900</name>
    <name evidence="4" type="ORF">Poli38472_014821</name>
</gene>
<keyword evidence="5" id="KW-1185">Reference proteome</keyword>
<evidence type="ECO:0000256" key="1">
    <source>
        <dbReference type="SAM" id="MobiDB-lite"/>
    </source>
</evidence>
<feature type="compositionally biased region" description="Basic residues" evidence="1">
    <location>
        <begin position="488"/>
        <end position="499"/>
    </location>
</feature>